<dbReference type="Gene3D" id="1.10.630.10">
    <property type="entry name" value="Cytochrome P450"/>
    <property type="match status" value="1"/>
</dbReference>
<protein>
    <submittedName>
        <fullName evidence="3">Cytochrome P450</fullName>
    </submittedName>
</protein>
<dbReference type="PANTHER" id="PTHR24305">
    <property type="entry name" value="CYTOCHROME P450"/>
    <property type="match status" value="1"/>
</dbReference>
<dbReference type="InterPro" id="IPR002401">
    <property type="entry name" value="Cyt_P450_E_grp-I"/>
</dbReference>
<dbReference type="InterPro" id="IPR050121">
    <property type="entry name" value="Cytochrome_P450_monoxygenase"/>
</dbReference>
<evidence type="ECO:0000313" key="4">
    <source>
        <dbReference type="Proteomes" id="UP000268162"/>
    </source>
</evidence>
<feature type="non-terminal residue" evidence="3">
    <location>
        <position position="1"/>
    </location>
</feature>
<comment type="similarity">
    <text evidence="1">Belongs to the cytochrome P450 family.</text>
</comment>
<evidence type="ECO:0000256" key="2">
    <source>
        <dbReference type="PIRSR" id="PIRSR602401-1"/>
    </source>
</evidence>
<dbReference type="SUPFAM" id="SSF48264">
    <property type="entry name" value="Cytochrome P450"/>
    <property type="match status" value="1"/>
</dbReference>
<dbReference type="PANTHER" id="PTHR24305:SF166">
    <property type="entry name" value="CYTOCHROME P450 12A4, MITOCHONDRIAL-RELATED"/>
    <property type="match status" value="1"/>
</dbReference>
<comment type="cofactor">
    <cofactor evidence="2">
        <name>heme</name>
        <dbReference type="ChEBI" id="CHEBI:30413"/>
    </cofactor>
</comment>
<feature type="non-terminal residue" evidence="3">
    <location>
        <position position="440"/>
    </location>
</feature>
<dbReference type="Pfam" id="PF00067">
    <property type="entry name" value="p450"/>
    <property type="match status" value="1"/>
</dbReference>
<keyword evidence="2" id="KW-0349">Heme</keyword>
<keyword evidence="2" id="KW-0408">Iron</keyword>
<proteinExistence type="inferred from homology"/>
<evidence type="ECO:0000313" key="3">
    <source>
        <dbReference type="EMBL" id="RKP36912.1"/>
    </source>
</evidence>
<evidence type="ECO:0000256" key="1">
    <source>
        <dbReference type="ARBA" id="ARBA00010617"/>
    </source>
</evidence>
<keyword evidence="2" id="KW-0479">Metal-binding</keyword>
<dbReference type="GO" id="GO:0016705">
    <property type="term" value="F:oxidoreductase activity, acting on paired donors, with incorporation or reduction of molecular oxygen"/>
    <property type="evidence" value="ECO:0007669"/>
    <property type="project" value="InterPro"/>
</dbReference>
<dbReference type="Proteomes" id="UP000268162">
    <property type="component" value="Unassembled WGS sequence"/>
</dbReference>
<dbReference type="PRINTS" id="PR00385">
    <property type="entry name" value="P450"/>
</dbReference>
<dbReference type="GO" id="GO:0004497">
    <property type="term" value="F:monooxygenase activity"/>
    <property type="evidence" value="ECO:0007669"/>
    <property type="project" value="InterPro"/>
</dbReference>
<feature type="binding site" description="axial binding residue" evidence="2">
    <location>
        <position position="419"/>
    </location>
    <ligand>
        <name>heme</name>
        <dbReference type="ChEBI" id="CHEBI:30413"/>
    </ligand>
    <ligandPart>
        <name>Fe</name>
        <dbReference type="ChEBI" id="CHEBI:18248"/>
    </ligandPart>
</feature>
<dbReference type="GO" id="GO:0005506">
    <property type="term" value="F:iron ion binding"/>
    <property type="evidence" value="ECO:0007669"/>
    <property type="project" value="InterPro"/>
</dbReference>
<reference evidence="4" key="1">
    <citation type="journal article" date="2018" name="Nat. Microbiol.">
        <title>Leveraging single-cell genomics to expand the fungal tree of life.</title>
        <authorList>
            <person name="Ahrendt S.R."/>
            <person name="Quandt C.A."/>
            <person name="Ciobanu D."/>
            <person name="Clum A."/>
            <person name="Salamov A."/>
            <person name="Andreopoulos B."/>
            <person name="Cheng J.F."/>
            <person name="Woyke T."/>
            <person name="Pelin A."/>
            <person name="Henrissat B."/>
            <person name="Reynolds N.K."/>
            <person name="Benny G.L."/>
            <person name="Smith M.E."/>
            <person name="James T.Y."/>
            <person name="Grigoriev I.V."/>
        </authorList>
    </citation>
    <scope>NUCLEOTIDE SEQUENCE [LARGE SCALE GENOMIC DNA]</scope>
    <source>
        <strain evidence="4">RSA 468</strain>
    </source>
</reference>
<accession>A0A4P9ZVN9</accession>
<dbReference type="STRING" id="215637.A0A4P9ZVN9"/>
<dbReference type="InterPro" id="IPR036396">
    <property type="entry name" value="Cyt_P450_sf"/>
</dbReference>
<dbReference type="AlphaFoldDB" id="A0A4P9ZVN9"/>
<dbReference type="InterPro" id="IPR001128">
    <property type="entry name" value="Cyt_P450"/>
</dbReference>
<dbReference type="EMBL" id="ML002575">
    <property type="protein sequence ID" value="RKP36912.1"/>
    <property type="molecule type" value="Genomic_DNA"/>
</dbReference>
<dbReference type="PRINTS" id="PR00463">
    <property type="entry name" value="EP450I"/>
</dbReference>
<sequence>QLVYHKVCSPLAQFPGPWYVGLGEFDLIYRLITGKSYMILHQRHLKYGPIMRIGVNAVSICDYQLAKQLVANPAFIKPSDLYEKVFEPFLPNIFTTCDSVFHKKRQRLLAPVFSWNSLYKVEDVIIESGVRPLMTKLHRLAPQTNQFVSFNLYWDFQGLAFDIIGRLAFGKSFNVLQTGDRTVLDWFNDYFVYTTITRVFSFLKGRSVPFIPALERGLHAHRSLLQLATQAVTIPKQDCQPPSDILQFMIDSADPETGEGLTTAELASESLVQLVAGTDTTSHALTWIVYALLSHPHNYQRLVDEVLTHFPLPSPAVVNYAEAKAKLPYLEAVIQESLRFYPPAPPAIYRIIPSEGVTINGYFVPGGKQIATPIYSVNHSPWQWDRPDEFRPERWLDGRKPSAELKKATLTFFSGPRGCLGRNLSMMELHLTMTNLVRQF</sequence>
<keyword evidence="4" id="KW-1185">Reference proteome</keyword>
<name>A0A4P9ZVN9_9FUNG</name>
<dbReference type="GO" id="GO:0020037">
    <property type="term" value="F:heme binding"/>
    <property type="evidence" value="ECO:0007669"/>
    <property type="project" value="InterPro"/>
</dbReference>
<organism evidence="3 4">
    <name type="scientific">Dimargaris cristalligena</name>
    <dbReference type="NCBI Taxonomy" id="215637"/>
    <lineage>
        <taxon>Eukaryota</taxon>
        <taxon>Fungi</taxon>
        <taxon>Fungi incertae sedis</taxon>
        <taxon>Zoopagomycota</taxon>
        <taxon>Kickxellomycotina</taxon>
        <taxon>Dimargaritomycetes</taxon>
        <taxon>Dimargaritales</taxon>
        <taxon>Dimargaritaceae</taxon>
        <taxon>Dimargaris</taxon>
    </lineage>
</organism>
<gene>
    <name evidence="3" type="ORF">BJ085DRAFT_3637</name>
</gene>